<protein>
    <recommendedName>
        <fullName evidence="2">Core Histone H2A/H2B/H3 domain-containing protein</fullName>
    </recommendedName>
</protein>
<sequence length="90" mass="10175">MPPLEDSPSIPNLVTMIRRTIREGRSPKTSRPTCTSRALPEQEASGVYFVALFKDTNLCTIHTKRVTDMPKDIQFSCRILGERAKNNNIL</sequence>
<organism evidence="3 4">
    <name type="scientific">Aquarana catesbeiana</name>
    <name type="common">American bullfrog</name>
    <name type="synonym">Rana catesbeiana</name>
    <dbReference type="NCBI Taxonomy" id="8400"/>
    <lineage>
        <taxon>Eukaryota</taxon>
        <taxon>Metazoa</taxon>
        <taxon>Chordata</taxon>
        <taxon>Craniata</taxon>
        <taxon>Vertebrata</taxon>
        <taxon>Euteleostomi</taxon>
        <taxon>Amphibia</taxon>
        <taxon>Batrachia</taxon>
        <taxon>Anura</taxon>
        <taxon>Neobatrachia</taxon>
        <taxon>Ranoidea</taxon>
        <taxon>Ranidae</taxon>
        <taxon>Aquarana</taxon>
    </lineage>
</organism>
<dbReference type="Proteomes" id="UP000228934">
    <property type="component" value="Unassembled WGS sequence"/>
</dbReference>
<dbReference type="AlphaFoldDB" id="A0A2G9QH17"/>
<dbReference type="InterPro" id="IPR009072">
    <property type="entry name" value="Histone-fold"/>
</dbReference>
<reference evidence="4" key="1">
    <citation type="journal article" date="2017" name="Nat. Commun.">
        <title>The North American bullfrog draft genome provides insight into hormonal regulation of long noncoding RNA.</title>
        <authorList>
            <person name="Hammond S.A."/>
            <person name="Warren R.L."/>
            <person name="Vandervalk B.P."/>
            <person name="Kucuk E."/>
            <person name="Khan H."/>
            <person name="Gibb E.A."/>
            <person name="Pandoh P."/>
            <person name="Kirk H."/>
            <person name="Zhao Y."/>
            <person name="Jones M."/>
            <person name="Mungall A.J."/>
            <person name="Coope R."/>
            <person name="Pleasance S."/>
            <person name="Moore R.A."/>
            <person name="Holt R.A."/>
            <person name="Round J.M."/>
            <person name="Ohora S."/>
            <person name="Walle B.V."/>
            <person name="Veldhoen N."/>
            <person name="Helbing C.C."/>
            <person name="Birol I."/>
        </authorList>
    </citation>
    <scope>NUCLEOTIDE SEQUENCE [LARGE SCALE GENOMIC DNA]</scope>
</reference>
<evidence type="ECO:0000313" key="3">
    <source>
        <dbReference type="EMBL" id="PIO14856.1"/>
    </source>
</evidence>
<dbReference type="InterPro" id="IPR000164">
    <property type="entry name" value="Histone_H3/CENP-A"/>
</dbReference>
<dbReference type="GO" id="GO:0003677">
    <property type="term" value="F:DNA binding"/>
    <property type="evidence" value="ECO:0007669"/>
    <property type="project" value="InterPro"/>
</dbReference>
<name>A0A2G9QH17_AQUCT</name>
<dbReference type="Pfam" id="PF00125">
    <property type="entry name" value="Histone"/>
    <property type="match status" value="1"/>
</dbReference>
<accession>A0A2G9QH17</accession>
<dbReference type="SMART" id="SM00428">
    <property type="entry name" value="H3"/>
    <property type="match status" value="1"/>
</dbReference>
<proteinExistence type="inferred from homology"/>
<dbReference type="GO" id="GO:0000786">
    <property type="term" value="C:nucleosome"/>
    <property type="evidence" value="ECO:0007669"/>
    <property type="project" value="InterPro"/>
</dbReference>
<evidence type="ECO:0000259" key="2">
    <source>
        <dbReference type="Pfam" id="PF00125"/>
    </source>
</evidence>
<keyword evidence="4" id="KW-1185">Reference proteome</keyword>
<dbReference type="GO" id="GO:0046982">
    <property type="term" value="F:protein heterodimerization activity"/>
    <property type="evidence" value="ECO:0007669"/>
    <property type="project" value="InterPro"/>
</dbReference>
<evidence type="ECO:0000313" key="4">
    <source>
        <dbReference type="Proteomes" id="UP000228934"/>
    </source>
</evidence>
<feature type="domain" description="Core Histone H2A/H2B/H3" evidence="2">
    <location>
        <begin position="42"/>
        <end position="79"/>
    </location>
</feature>
<dbReference type="InterPro" id="IPR007125">
    <property type="entry name" value="H2A/H2B/H3"/>
</dbReference>
<feature type="non-terminal residue" evidence="3">
    <location>
        <position position="90"/>
    </location>
</feature>
<comment type="similarity">
    <text evidence="1">Belongs to the histone H3 family.</text>
</comment>
<dbReference type="Gene3D" id="1.10.20.10">
    <property type="entry name" value="Histone, subunit A"/>
    <property type="match status" value="1"/>
</dbReference>
<dbReference type="SUPFAM" id="SSF47113">
    <property type="entry name" value="Histone-fold"/>
    <property type="match status" value="1"/>
</dbReference>
<dbReference type="OrthoDB" id="6863674at2759"/>
<gene>
    <name evidence="3" type="ORF">AB205_0056790</name>
</gene>
<dbReference type="GO" id="GO:0030527">
    <property type="term" value="F:structural constituent of chromatin"/>
    <property type="evidence" value="ECO:0007669"/>
    <property type="project" value="InterPro"/>
</dbReference>
<evidence type="ECO:0000256" key="1">
    <source>
        <dbReference type="ARBA" id="ARBA00010343"/>
    </source>
</evidence>
<dbReference type="EMBL" id="KV988419">
    <property type="protein sequence ID" value="PIO14856.1"/>
    <property type="molecule type" value="Genomic_DNA"/>
</dbReference>
<dbReference type="PANTHER" id="PTHR11426">
    <property type="entry name" value="HISTONE H3"/>
    <property type="match status" value="1"/>
</dbReference>